<keyword evidence="4" id="KW-1185">Reference proteome</keyword>
<evidence type="ECO:0000313" key="4">
    <source>
        <dbReference type="Proteomes" id="UP000248749"/>
    </source>
</evidence>
<sequence>MSQDLPIPRQDRSDGTAVVEWGAVEPAPPGRFGRTLSGLARDRRLPALLAGLGAVAAVASLLGEWQVMTLPNGGPEGNTTLRVPGGVSDIGGFGFAYLAGLLALVCAVALALRGTPAVRANARLAGLTLALALLAVLVATVASLDDAGQRTLFYSTDDGFRVDHGRGLVMAFLACALFAAALKLAQNGTTRGSERDPDGAGRGSAGATDGAEPVARRRRRGREDAADVPPPPADLTVGPAVPFARPEPPI</sequence>
<comment type="caution">
    <text evidence="3">The sequence shown here is derived from an EMBL/GenBank/DDBJ whole genome shotgun (WGS) entry which is preliminary data.</text>
</comment>
<reference evidence="3 4" key="1">
    <citation type="submission" date="2018-01" db="EMBL/GenBank/DDBJ databases">
        <title>Draft genome sequence of Salinispora sp. 13K206.</title>
        <authorList>
            <person name="Sahin N."/>
            <person name="Saygin H."/>
            <person name="Ay H."/>
        </authorList>
    </citation>
    <scope>NUCLEOTIDE SEQUENCE [LARGE SCALE GENOMIC DNA]</scope>
    <source>
        <strain evidence="3 4">13K206</strain>
    </source>
</reference>
<keyword evidence="2" id="KW-0812">Transmembrane</keyword>
<feature type="region of interest" description="Disordered" evidence="1">
    <location>
        <begin position="188"/>
        <end position="250"/>
    </location>
</feature>
<proteinExistence type="predicted"/>
<dbReference type="RefSeq" id="WP_111136120.1">
    <property type="nucleotide sequence ID" value="NZ_POUB01000181.1"/>
</dbReference>
<accession>A0A2W2DHN6</accession>
<evidence type="ECO:0000256" key="1">
    <source>
        <dbReference type="SAM" id="MobiDB-lite"/>
    </source>
</evidence>
<evidence type="ECO:0000313" key="3">
    <source>
        <dbReference type="EMBL" id="PZF92303.1"/>
    </source>
</evidence>
<feature type="transmembrane region" description="Helical" evidence="2">
    <location>
        <begin position="164"/>
        <end position="185"/>
    </location>
</feature>
<feature type="transmembrane region" description="Helical" evidence="2">
    <location>
        <begin position="124"/>
        <end position="144"/>
    </location>
</feature>
<dbReference type="EMBL" id="POUB01000181">
    <property type="protein sequence ID" value="PZF92303.1"/>
    <property type="molecule type" value="Genomic_DNA"/>
</dbReference>
<gene>
    <name evidence="3" type="ORF">C1I99_21995</name>
</gene>
<dbReference type="OrthoDB" id="3405913at2"/>
<keyword evidence="2" id="KW-1133">Transmembrane helix</keyword>
<organism evidence="3 4">
    <name type="scientific">Micromonospora deserti</name>
    <dbReference type="NCBI Taxonomy" id="2070366"/>
    <lineage>
        <taxon>Bacteria</taxon>
        <taxon>Bacillati</taxon>
        <taxon>Actinomycetota</taxon>
        <taxon>Actinomycetes</taxon>
        <taxon>Micromonosporales</taxon>
        <taxon>Micromonosporaceae</taxon>
        <taxon>Micromonospora</taxon>
    </lineage>
</organism>
<keyword evidence="2" id="KW-0472">Membrane</keyword>
<feature type="transmembrane region" description="Helical" evidence="2">
    <location>
        <begin position="90"/>
        <end position="112"/>
    </location>
</feature>
<feature type="transmembrane region" description="Helical" evidence="2">
    <location>
        <begin position="45"/>
        <end position="63"/>
    </location>
</feature>
<dbReference type="AlphaFoldDB" id="A0A2W2DHN6"/>
<evidence type="ECO:0000256" key="2">
    <source>
        <dbReference type="SAM" id="Phobius"/>
    </source>
</evidence>
<protein>
    <submittedName>
        <fullName evidence="3">Uncharacterized protein</fullName>
    </submittedName>
</protein>
<name>A0A2W2DHN6_9ACTN</name>
<dbReference type="Proteomes" id="UP000248749">
    <property type="component" value="Unassembled WGS sequence"/>
</dbReference>